<gene>
    <name evidence="3" type="ORF">KG103_12750</name>
</gene>
<feature type="compositionally biased region" description="Low complexity" evidence="1">
    <location>
        <begin position="19"/>
        <end position="48"/>
    </location>
</feature>
<evidence type="ECO:0000256" key="2">
    <source>
        <dbReference type="SAM" id="Phobius"/>
    </source>
</evidence>
<organism evidence="3 4">
    <name type="scientific">Cellulomonas wangleii</name>
    <dbReference type="NCBI Taxonomy" id="2816956"/>
    <lineage>
        <taxon>Bacteria</taxon>
        <taxon>Bacillati</taxon>
        <taxon>Actinomycetota</taxon>
        <taxon>Actinomycetes</taxon>
        <taxon>Micrococcales</taxon>
        <taxon>Cellulomonadaceae</taxon>
        <taxon>Cellulomonas</taxon>
    </lineage>
</organism>
<dbReference type="Proteomes" id="UP000677804">
    <property type="component" value="Chromosome"/>
</dbReference>
<keyword evidence="2" id="KW-0812">Transmembrane</keyword>
<feature type="compositionally biased region" description="Pro residues" evidence="1">
    <location>
        <begin position="54"/>
        <end position="78"/>
    </location>
</feature>
<feature type="transmembrane region" description="Helical" evidence="2">
    <location>
        <begin position="128"/>
        <end position="146"/>
    </location>
</feature>
<proteinExistence type="predicted"/>
<dbReference type="EMBL" id="CP074405">
    <property type="protein sequence ID" value="QVI61348.1"/>
    <property type="molecule type" value="Genomic_DNA"/>
</dbReference>
<keyword evidence="2" id="KW-0472">Membrane</keyword>
<sequence length="230" mass="22774">MGNPWAPPERSTTPDHATQDPAAAGQPAQDPTAGQPAPTHQPRAAHGAGLPGGPATPDPAAPGGPWAPHPGAPVPAEPPHGTAPHGTPPHGTPPDPAGVARATRTAAWSAAALLVAVLLTGSPYPGMLAAPLASVAGLVLAILAVVRAAGAHGRGPVIALPVVLLVAALGWTVISSASLLYVGAARDYQQCEAAALTQQAQRACAQQLEEDMSERLGSMAGLVDGGRARP</sequence>
<feature type="region of interest" description="Disordered" evidence="1">
    <location>
        <begin position="1"/>
        <end position="102"/>
    </location>
</feature>
<evidence type="ECO:0000313" key="3">
    <source>
        <dbReference type="EMBL" id="QVI61348.1"/>
    </source>
</evidence>
<evidence type="ECO:0000256" key="1">
    <source>
        <dbReference type="SAM" id="MobiDB-lite"/>
    </source>
</evidence>
<feature type="compositionally biased region" description="Pro residues" evidence="1">
    <location>
        <begin position="86"/>
        <end position="96"/>
    </location>
</feature>
<feature type="transmembrane region" description="Helical" evidence="2">
    <location>
        <begin position="158"/>
        <end position="182"/>
    </location>
</feature>
<dbReference type="RefSeq" id="WP_207338952.1">
    <property type="nucleotide sequence ID" value="NZ_CP074405.1"/>
</dbReference>
<keyword evidence="2" id="KW-1133">Transmembrane helix</keyword>
<reference evidence="3 4" key="1">
    <citation type="submission" date="2021-05" db="EMBL/GenBank/DDBJ databases">
        <title>Novel species in genus Cellulomonas.</title>
        <authorList>
            <person name="Zhang G."/>
        </authorList>
    </citation>
    <scope>NUCLEOTIDE SEQUENCE [LARGE SCALE GENOMIC DNA]</scope>
    <source>
        <strain evidence="4">zg-ZUI222</strain>
    </source>
</reference>
<accession>A0ABX8D1L5</accession>
<evidence type="ECO:0008006" key="5">
    <source>
        <dbReference type="Google" id="ProtNLM"/>
    </source>
</evidence>
<name>A0ABX8D1L5_9CELL</name>
<protein>
    <recommendedName>
        <fullName evidence="5">DUF4190 domain-containing protein</fullName>
    </recommendedName>
</protein>
<feature type="transmembrane region" description="Helical" evidence="2">
    <location>
        <begin position="105"/>
        <end position="122"/>
    </location>
</feature>
<keyword evidence="4" id="KW-1185">Reference proteome</keyword>
<evidence type="ECO:0000313" key="4">
    <source>
        <dbReference type="Proteomes" id="UP000677804"/>
    </source>
</evidence>